<evidence type="ECO:0000256" key="1">
    <source>
        <dbReference type="SAM" id="MobiDB-lite"/>
    </source>
</evidence>
<reference evidence="2" key="1">
    <citation type="submission" date="2020-03" db="EMBL/GenBank/DDBJ databases">
        <title>Site-based positive gene gene selection in Geosmithia morbida across the United States reveals a broad range of putative effectors and factors for local host and environmental adapation.</title>
        <authorList>
            <person name="Onufrak A."/>
            <person name="Murdoch R.W."/>
            <person name="Gazis R."/>
            <person name="Huff M."/>
            <person name="Staton M."/>
            <person name="Klingeman W."/>
            <person name="Hadziabdic D."/>
        </authorList>
    </citation>
    <scope>NUCLEOTIDE SEQUENCE</scope>
    <source>
        <strain evidence="2">1262</strain>
    </source>
</reference>
<dbReference type="Gene3D" id="3.40.50.1240">
    <property type="entry name" value="Phosphoglycerate mutase-like"/>
    <property type="match status" value="1"/>
</dbReference>
<dbReference type="AlphaFoldDB" id="A0A9P4Z184"/>
<feature type="region of interest" description="Disordered" evidence="1">
    <location>
        <begin position="419"/>
        <end position="596"/>
    </location>
</feature>
<dbReference type="SUPFAM" id="SSF53254">
    <property type="entry name" value="Phosphoglycerate mutase-like"/>
    <property type="match status" value="1"/>
</dbReference>
<evidence type="ECO:0000313" key="2">
    <source>
        <dbReference type="EMBL" id="KAF4126833.1"/>
    </source>
</evidence>
<gene>
    <name evidence="2" type="ORF">GMORB2_0570</name>
</gene>
<feature type="region of interest" description="Disordered" evidence="1">
    <location>
        <begin position="60"/>
        <end position="80"/>
    </location>
</feature>
<dbReference type="PANTHER" id="PTHR16469:SF27">
    <property type="entry name" value="UBIQUITIN-ASSOCIATED AND SH3 DOMAIN-CONTAINING BA-RELATED"/>
    <property type="match status" value="1"/>
</dbReference>
<dbReference type="RefSeq" id="XP_035325485.1">
    <property type="nucleotide sequence ID" value="XM_035462555.1"/>
</dbReference>
<dbReference type="GeneID" id="55966800"/>
<dbReference type="EMBL" id="JAANYQ010000001">
    <property type="protein sequence ID" value="KAF4126833.1"/>
    <property type="molecule type" value="Genomic_DNA"/>
</dbReference>
<evidence type="ECO:0000313" key="3">
    <source>
        <dbReference type="Proteomes" id="UP000749293"/>
    </source>
</evidence>
<comment type="caution">
    <text evidence="2">The sequence shown here is derived from an EMBL/GenBank/DDBJ whole genome shotgun (WGS) entry which is preliminary data.</text>
</comment>
<accession>A0A9P4Z184</accession>
<dbReference type="CDD" id="cd07040">
    <property type="entry name" value="HP"/>
    <property type="match status" value="1"/>
</dbReference>
<dbReference type="InterPro" id="IPR051710">
    <property type="entry name" value="Phosphatase_SH3-domain"/>
</dbReference>
<feature type="region of interest" description="Disordered" evidence="1">
    <location>
        <begin position="309"/>
        <end position="329"/>
    </location>
</feature>
<dbReference type="PANTHER" id="PTHR16469">
    <property type="entry name" value="UBIQUITIN-ASSOCIATED AND SH3 DOMAIN-CONTAINING BA-RELATED"/>
    <property type="match status" value="1"/>
</dbReference>
<feature type="region of interest" description="Disordered" evidence="1">
    <location>
        <begin position="204"/>
        <end position="237"/>
    </location>
</feature>
<sequence>MSGLPSHIFVVRHGSRLDAADNQWHLSSPTPYDPPLTYGGWLQARQVGAQIRNYLEQAKLDEAPRAAPSKPPSTPPPELRKKRFRVVIHSSPFLRCVQTSVGISAGLAQLVPDSPFAPADLIVPAPRLPGRPETSFRSSILRLDSYLGEWLSPNYFENITPPPSSSLMLGTAKADLLRREDYSSYTDSSSSAVQTQARKGSLWNSSSAVDLDASPSDYPAQTDDKKNRGYFPPRPTFSVSTGGKIPEGFVAHARDHCVSVDYQWDSMRGPLHCGDGGTLGEEWTSMHYRFRRGVTKMLNWYATTDSPEQMVTSPASRAKLGNQGRDNDEEGEVVETVVVIVSHGAGCNALIGAITHQPVLMDVGIASITMAVRKPNLDYTQLLSDAQAREEKRYPGKGGSALVPVHELYDIRLSASTEHLRNNSSTPVSSPSFSNNVWNNAPRPRTSTIGSPGTPLNLGGPSLSAFVYSDSPGNRSSPTTSTFTSGAPTRRDPPLPRKVSRPSVLTFGGGPSPATSSEYLAGGPSPTLTSPATGLWSPAPSSLRFMDDAIDNNDGGDDDDSFPDFDHKRFKSPTLSQTPRGDAAEAPYSFTKSTSGPVLAGPIKLQTNWDNGRVPEEVTVPKTEAGLWGQPTRSLEELDPMVHDGGHIKRRWTVTDTPR</sequence>
<feature type="compositionally biased region" description="Low complexity" evidence="1">
    <location>
        <begin position="422"/>
        <end position="440"/>
    </location>
</feature>
<feature type="compositionally biased region" description="Acidic residues" evidence="1">
    <location>
        <begin position="548"/>
        <end position="563"/>
    </location>
</feature>
<name>A0A9P4Z184_9HYPO</name>
<protein>
    <submittedName>
        <fullName evidence="2">PGAM protein</fullName>
    </submittedName>
</protein>
<dbReference type="InterPro" id="IPR029033">
    <property type="entry name" value="His_PPase_superfam"/>
</dbReference>
<dbReference type="InterPro" id="IPR013078">
    <property type="entry name" value="His_Pase_superF_clade-1"/>
</dbReference>
<dbReference type="SMART" id="SM00855">
    <property type="entry name" value="PGAM"/>
    <property type="match status" value="1"/>
</dbReference>
<dbReference type="Proteomes" id="UP000749293">
    <property type="component" value="Unassembled WGS sequence"/>
</dbReference>
<proteinExistence type="predicted"/>
<feature type="compositionally biased region" description="Polar residues" evidence="1">
    <location>
        <begin position="471"/>
        <end position="487"/>
    </location>
</feature>
<dbReference type="OrthoDB" id="3898179at2759"/>
<keyword evidence="3" id="KW-1185">Reference proteome</keyword>
<organism evidence="2 3">
    <name type="scientific">Geosmithia morbida</name>
    <dbReference type="NCBI Taxonomy" id="1094350"/>
    <lineage>
        <taxon>Eukaryota</taxon>
        <taxon>Fungi</taxon>
        <taxon>Dikarya</taxon>
        <taxon>Ascomycota</taxon>
        <taxon>Pezizomycotina</taxon>
        <taxon>Sordariomycetes</taxon>
        <taxon>Hypocreomycetidae</taxon>
        <taxon>Hypocreales</taxon>
        <taxon>Bionectriaceae</taxon>
        <taxon>Geosmithia</taxon>
    </lineage>
</organism>